<feature type="domain" description="HTH gntR-type" evidence="4">
    <location>
        <begin position="10"/>
        <end position="78"/>
    </location>
</feature>
<sequence length="236" mass="26361">MQIQEPKISGTLSSMVYQKILISIINGEYPVTEKLPSEAKLCEKYSVSRPVLRDALTRLKEDNLIVSRRGSGSFVVKRPDETVLSFSKISSISDIQRCFEFRTNLEGSAAGLAATRRTAVQLNRIIGAAEKINGANNIQAVASDEDFEFHLAIAEASNNQYYSTVMKSLRENIKEGMNITRTLSLRSTDNNRITLVQDEHDAIVKYIVDEDAKNAELAMRAHLNNARVRMFEGTDS</sequence>
<dbReference type="Gene3D" id="1.20.120.530">
    <property type="entry name" value="GntR ligand-binding domain-like"/>
    <property type="match status" value="1"/>
</dbReference>
<organism evidence="5 6">
    <name type="scientific">Oceanisphaera ostreae</name>
    <dbReference type="NCBI Taxonomy" id="914151"/>
    <lineage>
        <taxon>Bacteria</taxon>
        <taxon>Pseudomonadati</taxon>
        <taxon>Pseudomonadota</taxon>
        <taxon>Gammaproteobacteria</taxon>
        <taxon>Aeromonadales</taxon>
        <taxon>Aeromonadaceae</taxon>
        <taxon>Oceanisphaera</taxon>
    </lineage>
</organism>
<dbReference type="SUPFAM" id="SSF48008">
    <property type="entry name" value="GntR ligand-binding domain-like"/>
    <property type="match status" value="1"/>
</dbReference>
<dbReference type="PANTHER" id="PTHR43537">
    <property type="entry name" value="TRANSCRIPTIONAL REGULATOR, GNTR FAMILY"/>
    <property type="match status" value="1"/>
</dbReference>
<dbReference type="InterPro" id="IPR000524">
    <property type="entry name" value="Tscrpt_reg_HTH_GntR"/>
</dbReference>
<dbReference type="SMART" id="SM00895">
    <property type="entry name" value="FCD"/>
    <property type="match status" value="1"/>
</dbReference>
<dbReference type="Pfam" id="PF00392">
    <property type="entry name" value="GntR"/>
    <property type="match status" value="1"/>
</dbReference>
<dbReference type="Pfam" id="PF07729">
    <property type="entry name" value="FCD"/>
    <property type="match status" value="1"/>
</dbReference>
<dbReference type="Proteomes" id="UP001597048">
    <property type="component" value="Unassembled WGS sequence"/>
</dbReference>
<evidence type="ECO:0000256" key="1">
    <source>
        <dbReference type="ARBA" id="ARBA00023015"/>
    </source>
</evidence>
<accession>A0ABW3KIL6</accession>
<keyword evidence="3" id="KW-0804">Transcription</keyword>
<dbReference type="PRINTS" id="PR00035">
    <property type="entry name" value="HTHGNTR"/>
</dbReference>
<dbReference type="InterPro" id="IPR011711">
    <property type="entry name" value="GntR_C"/>
</dbReference>
<evidence type="ECO:0000256" key="2">
    <source>
        <dbReference type="ARBA" id="ARBA00023125"/>
    </source>
</evidence>
<evidence type="ECO:0000313" key="6">
    <source>
        <dbReference type="Proteomes" id="UP001597048"/>
    </source>
</evidence>
<dbReference type="PANTHER" id="PTHR43537:SF5">
    <property type="entry name" value="UXU OPERON TRANSCRIPTIONAL REGULATOR"/>
    <property type="match status" value="1"/>
</dbReference>
<dbReference type="CDD" id="cd07377">
    <property type="entry name" value="WHTH_GntR"/>
    <property type="match status" value="1"/>
</dbReference>
<gene>
    <name evidence="5" type="ORF">ACFQ1C_08625</name>
</gene>
<evidence type="ECO:0000313" key="5">
    <source>
        <dbReference type="EMBL" id="MFD1008215.1"/>
    </source>
</evidence>
<dbReference type="PROSITE" id="PS50949">
    <property type="entry name" value="HTH_GNTR"/>
    <property type="match status" value="1"/>
</dbReference>
<dbReference type="EMBL" id="JBHTJS010000035">
    <property type="protein sequence ID" value="MFD1008215.1"/>
    <property type="molecule type" value="Genomic_DNA"/>
</dbReference>
<dbReference type="RefSeq" id="WP_379558199.1">
    <property type="nucleotide sequence ID" value="NZ_JBHTJS010000035.1"/>
</dbReference>
<comment type="caution">
    <text evidence="5">The sequence shown here is derived from an EMBL/GenBank/DDBJ whole genome shotgun (WGS) entry which is preliminary data.</text>
</comment>
<dbReference type="SMART" id="SM00345">
    <property type="entry name" value="HTH_GNTR"/>
    <property type="match status" value="1"/>
</dbReference>
<protein>
    <submittedName>
        <fullName evidence="5">FadR/GntR family transcriptional regulator</fullName>
    </submittedName>
</protein>
<name>A0ABW3KIL6_9GAMM</name>
<dbReference type="Gene3D" id="1.10.10.10">
    <property type="entry name" value="Winged helix-like DNA-binding domain superfamily/Winged helix DNA-binding domain"/>
    <property type="match status" value="1"/>
</dbReference>
<evidence type="ECO:0000259" key="4">
    <source>
        <dbReference type="PROSITE" id="PS50949"/>
    </source>
</evidence>
<dbReference type="InterPro" id="IPR036390">
    <property type="entry name" value="WH_DNA-bd_sf"/>
</dbReference>
<dbReference type="SUPFAM" id="SSF46785">
    <property type="entry name" value="Winged helix' DNA-binding domain"/>
    <property type="match status" value="1"/>
</dbReference>
<keyword evidence="2" id="KW-0238">DNA-binding</keyword>
<keyword evidence="1" id="KW-0805">Transcription regulation</keyword>
<proteinExistence type="predicted"/>
<reference evidence="6" key="1">
    <citation type="journal article" date="2019" name="Int. J. Syst. Evol. Microbiol.">
        <title>The Global Catalogue of Microorganisms (GCM) 10K type strain sequencing project: providing services to taxonomists for standard genome sequencing and annotation.</title>
        <authorList>
            <consortium name="The Broad Institute Genomics Platform"/>
            <consortium name="The Broad Institute Genome Sequencing Center for Infectious Disease"/>
            <person name="Wu L."/>
            <person name="Ma J."/>
        </authorList>
    </citation>
    <scope>NUCLEOTIDE SEQUENCE [LARGE SCALE GENOMIC DNA]</scope>
    <source>
        <strain evidence="6">CCUG 60525</strain>
    </source>
</reference>
<dbReference type="InterPro" id="IPR036388">
    <property type="entry name" value="WH-like_DNA-bd_sf"/>
</dbReference>
<dbReference type="InterPro" id="IPR008920">
    <property type="entry name" value="TF_FadR/GntR_C"/>
</dbReference>
<keyword evidence="6" id="KW-1185">Reference proteome</keyword>
<evidence type="ECO:0000256" key="3">
    <source>
        <dbReference type="ARBA" id="ARBA00023163"/>
    </source>
</evidence>